<keyword evidence="4" id="KW-1185">Reference proteome</keyword>
<reference evidence="3" key="2">
    <citation type="submission" date="2014-09" db="EMBL/GenBank/DDBJ databases">
        <title>Criblamydia sequanensis harbors a mega-plasmid encoding arsenite resistance.</title>
        <authorList>
            <person name="Bertelli C."/>
            <person name="Goesmann A."/>
            <person name="Greub G."/>
        </authorList>
    </citation>
    <scope>NUCLEOTIDE SEQUENCE [LARGE SCALE GENOMIC DNA]</scope>
    <source>
        <strain evidence="3">CRIB-18</strain>
    </source>
</reference>
<dbReference type="Pfam" id="PF12697">
    <property type="entry name" value="Abhydrolase_6"/>
    <property type="match status" value="1"/>
</dbReference>
<dbReference type="STRING" id="1437425.CSEC_0545"/>
<sequence>MRLYFHSPSFDSQLLRVASYIYFGASDLGECLSTAARIHENDYDSWQMEWSKLAERLMSEGIESERKGHLISARDCFLKASNYYRTSLYFDYRPEKKERLKEGYDLHVQAFNKASSYFAHTAEPLKIPFEGFYLPGIFYSIDKSKEVRPLIICTGGYDSTHQEAYFSFVPAALQRGYNVISFDGPGQGELLIKKGLPMRPDWETVIRAVIDFASKRADLELSKIALYGSSWGGFLAPRAACFEKRIACLIANPGQYDAMDNVRRALSQDNEGSCPEWEEFMQAAMKDKHFGNKIQTKMFIHGVETPNKLLQEWQNYTLKTIAENITCKTLVCDSENENLAPDQAKNLFDLLTCPKEYLLFKSSEGAGEHSGFGNLSLALHRIFDWLDTQYNKAQIMDELDCEKQEIISLGYIK</sequence>
<comment type="caution">
    <text evidence="3">The sequence shown here is derived from an EMBL/GenBank/DDBJ whole genome shotgun (WGS) entry which is preliminary data.</text>
</comment>
<dbReference type="InterPro" id="IPR050261">
    <property type="entry name" value="FrsA_esterase"/>
</dbReference>
<dbReference type="PANTHER" id="PTHR22946">
    <property type="entry name" value="DIENELACTONE HYDROLASE DOMAIN-CONTAINING PROTEIN-RELATED"/>
    <property type="match status" value="1"/>
</dbReference>
<organism evidence="3 4">
    <name type="scientific">Candidatus Criblamydia sequanensis CRIB-18</name>
    <dbReference type="NCBI Taxonomy" id="1437425"/>
    <lineage>
        <taxon>Bacteria</taxon>
        <taxon>Pseudomonadati</taxon>
        <taxon>Chlamydiota</taxon>
        <taxon>Chlamydiia</taxon>
        <taxon>Parachlamydiales</taxon>
        <taxon>Candidatus Criblamydiaceae</taxon>
        <taxon>Candidatus Criblamydia</taxon>
    </lineage>
</organism>
<proteinExistence type="inferred from homology"/>
<dbReference type="PANTHER" id="PTHR22946:SF12">
    <property type="entry name" value="CONIDIAL PIGMENT BIOSYNTHESIS PROTEIN AYG1 (AFU_ORTHOLOGUE AFUA_2G17550)"/>
    <property type="match status" value="1"/>
</dbReference>
<dbReference type="Proteomes" id="UP000031552">
    <property type="component" value="Unassembled WGS sequence"/>
</dbReference>
<accession>A0A090DX19</accession>
<name>A0A090DX19_9BACT</name>
<evidence type="ECO:0000259" key="2">
    <source>
        <dbReference type="Pfam" id="PF12697"/>
    </source>
</evidence>
<dbReference type="InterPro" id="IPR029058">
    <property type="entry name" value="AB_hydrolase_fold"/>
</dbReference>
<comment type="similarity">
    <text evidence="1">Belongs to the AB hydrolase superfamily. FUS2 hydrolase family.</text>
</comment>
<dbReference type="AlphaFoldDB" id="A0A090DX19"/>
<dbReference type="InterPro" id="IPR000073">
    <property type="entry name" value="AB_hydrolase_1"/>
</dbReference>
<gene>
    <name evidence="3" type="ORF">CSEC_0545</name>
</gene>
<protein>
    <recommendedName>
        <fullName evidence="2">AB hydrolase-1 domain-containing protein</fullName>
    </recommendedName>
</protein>
<dbReference type="Gene3D" id="1.20.1440.110">
    <property type="entry name" value="acylaminoacyl peptidase"/>
    <property type="match status" value="1"/>
</dbReference>
<dbReference type="SUPFAM" id="SSF53474">
    <property type="entry name" value="alpha/beta-Hydrolases"/>
    <property type="match status" value="1"/>
</dbReference>
<evidence type="ECO:0000313" key="4">
    <source>
        <dbReference type="Proteomes" id="UP000031552"/>
    </source>
</evidence>
<dbReference type="OrthoDB" id="9812921at2"/>
<evidence type="ECO:0000313" key="3">
    <source>
        <dbReference type="EMBL" id="CDR33379.1"/>
    </source>
</evidence>
<dbReference type="RefSeq" id="WP_053331712.1">
    <property type="nucleotide sequence ID" value="NZ_CCEJ010000003.1"/>
</dbReference>
<dbReference type="Gene3D" id="3.40.50.1820">
    <property type="entry name" value="alpha/beta hydrolase"/>
    <property type="match status" value="1"/>
</dbReference>
<reference evidence="3" key="1">
    <citation type="submission" date="2013-12" db="EMBL/GenBank/DDBJ databases">
        <authorList>
            <person name="Linke B."/>
        </authorList>
    </citation>
    <scope>NUCLEOTIDE SEQUENCE [LARGE SCALE GENOMIC DNA]</scope>
    <source>
        <strain evidence="3">CRIB-18</strain>
    </source>
</reference>
<evidence type="ECO:0000256" key="1">
    <source>
        <dbReference type="ARBA" id="ARBA00038115"/>
    </source>
</evidence>
<dbReference type="EMBL" id="CCEJ010000003">
    <property type="protein sequence ID" value="CDR33379.1"/>
    <property type="molecule type" value="Genomic_DNA"/>
</dbReference>
<feature type="domain" description="AB hydrolase-1" evidence="2">
    <location>
        <begin position="162"/>
        <end position="278"/>
    </location>
</feature>
<dbReference type="eggNOG" id="COG1073">
    <property type="taxonomic scope" value="Bacteria"/>
</dbReference>